<reference evidence="1" key="1">
    <citation type="submission" date="2019-02" db="EMBL/GenBank/DDBJ databases">
        <authorList>
            <person name="Gruber-Vodicka R. H."/>
            <person name="Seah K. B. B."/>
        </authorList>
    </citation>
    <scope>NUCLEOTIDE SEQUENCE</scope>
    <source>
        <strain evidence="1">BECK_BY19</strain>
    </source>
</reference>
<gene>
    <name evidence="1" type="ORF">BECKUNK1418H_GA0071006_12944</name>
</gene>
<dbReference type="EMBL" id="CAADGD010000294">
    <property type="protein sequence ID" value="VFK73793.1"/>
    <property type="molecule type" value="Genomic_DNA"/>
</dbReference>
<evidence type="ECO:0000313" key="1">
    <source>
        <dbReference type="EMBL" id="VFK73793.1"/>
    </source>
</evidence>
<accession>A0A451B686</accession>
<proteinExistence type="predicted"/>
<protein>
    <recommendedName>
        <fullName evidence="2">GAF domain-containing protein</fullName>
    </recommendedName>
</protein>
<organism evidence="1">
    <name type="scientific">Candidatus Kentrum sp. UNK</name>
    <dbReference type="NCBI Taxonomy" id="2126344"/>
    <lineage>
        <taxon>Bacteria</taxon>
        <taxon>Pseudomonadati</taxon>
        <taxon>Pseudomonadota</taxon>
        <taxon>Gammaproteobacteria</taxon>
        <taxon>Candidatus Kentrum</taxon>
    </lineage>
</organism>
<dbReference type="AlphaFoldDB" id="A0A451B686"/>
<name>A0A451B686_9GAMM</name>
<evidence type="ECO:0008006" key="2">
    <source>
        <dbReference type="Google" id="ProtNLM"/>
    </source>
</evidence>
<sequence length="92" mass="10142">MLALPVFSRGEKTIGVIGFFAEIADRLARLNRKTLAQVTDMVAGQAEPSRRIFHLANVTRQLIESRNLNDVAEILARAAKELTGAHSSVVWL</sequence>